<sequence length="465" mass="50966">MAILPGHATSSAMIGTEEARNFHNHDTWIYADNCSERWRPGARSHNAGYMAEFKRQTVSFDQCVQLIDEHPRVVKSGYCTANGLSHLWSRRVLFIEQDSGSSPKANLSQDSASASIQSNIIVLQVSYMKARLVRNGVGKRLGRIAPIHYNKLADLERHIVIFPPPLFVYALAPDFVSSHSLFRYFHSLVKMHFSFSSLLTLAVAATAVVAQPSKRDARKLNPSKEVVHDVKWDELSPSSTEVVTNAKRFAAGLPPLPRKRNPNRSVHNRVAHARGTRVITAPRSETSPSPPNSLNCNILVKNVATGESLGYVSPAWNDFAEYGPLQNSQDGALEVKTSYSGDSPKQLDLVALNGKSAAHPFVGASAGYGSSDENISSNSSNYLILTGNTQTPPGSRPSYEASNSFSETTSIPVASESAIWSYDSTSREFTAHWVNTDDSSVSAYILWSNQENNCEHFVATMEVGH</sequence>
<comment type="caution">
    <text evidence="1">The sequence shown here is derived from an EMBL/GenBank/DDBJ whole genome shotgun (WGS) entry which is preliminary data.</text>
</comment>
<gene>
    <name evidence="1" type="ORF">AG1IA_03606</name>
</gene>
<evidence type="ECO:0000313" key="1">
    <source>
        <dbReference type="EMBL" id="ELU42364.1"/>
    </source>
</evidence>
<dbReference type="AlphaFoldDB" id="L8X176"/>
<evidence type="ECO:0000313" key="2">
    <source>
        <dbReference type="Proteomes" id="UP000011668"/>
    </source>
</evidence>
<proteinExistence type="predicted"/>
<reference evidence="1 2" key="1">
    <citation type="journal article" date="2013" name="Nat. Commun.">
        <title>The evolution and pathogenic mechanisms of the rice sheath blight pathogen.</title>
        <authorList>
            <person name="Zheng A."/>
            <person name="Lin R."/>
            <person name="Xu L."/>
            <person name="Qin P."/>
            <person name="Tang C."/>
            <person name="Ai P."/>
            <person name="Zhang D."/>
            <person name="Liu Y."/>
            <person name="Sun Z."/>
            <person name="Feng H."/>
            <person name="Wang Y."/>
            <person name="Chen Y."/>
            <person name="Liang X."/>
            <person name="Fu R."/>
            <person name="Li Q."/>
            <person name="Zhang J."/>
            <person name="Yu X."/>
            <person name="Xie Z."/>
            <person name="Ding L."/>
            <person name="Guan P."/>
            <person name="Tang J."/>
            <person name="Liang Y."/>
            <person name="Wang S."/>
            <person name="Deng Q."/>
            <person name="Li S."/>
            <person name="Zhu J."/>
            <person name="Wang L."/>
            <person name="Liu H."/>
            <person name="Li P."/>
        </authorList>
    </citation>
    <scope>NUCLEOTIDE SEQUENCE [LARGE SCALE GENOMIC DNA]</scope>
    <source>
        <strain evidence="2">AG-1 IA</strain>
    </source>
</reference>
<dbReference type="Proteomes" id="UP000011668">
    <property type="component" value="Unassembled WGS sequence"/>
</dbReference>
<dbReference type="EMBL" id="AFRT01000848">
    <property type="protein sequence ID" value="ELU42364.1"/>
    <property type="molecule type" value="Genomic_DNA"/>
</dbReference>
<accession>L8X176</accession>
<name>L8X176_THACA</name>
<dbReference type="OrthoDB" id="4584900at2759"/>
<protein>
    <submittedName>
        <fullName evidence="1">Uncharacterized protein</fullName>
    </submittedName>
</protein>
<keyword evidence="2" id="KW-1185">Reference proteome</keyword>
<dbReference type="STRING" id="983506.L8X176"/>
<organism evidence="1 2">
    <name type="scientific">Thanatephorus cucumeris (strain AG1-IA)</name>
    <name type="common">Rice sheath blight fungus</name>
    <name type="synonym">Rhizoctonia solani</name>
    <dbReference type="NCBI Taxonomy" id="983506"/>
    <lineage>
        <taxon>Eukaryota</taxon>
        <taxon>Fungi</taxon>
        <taxon>Dikarya</taxon>
        <taxon>Basidiomycota</taxon>
        <taxon>Agaricomycotina</taxon>
        <taxon>Agaricomycetes</taxon>
        <taxon>Cantharellales</taxon>
        <taxon>Ceratobasidiaceae</taxon>
        <taxon>Rhizoctonia</taxon>
        <taxon>Rhizoctonia solani AG-1</taxon>
    </lineage>
</organism>
<dbReference type="HOGENOM" id="CLU_588180_0_0_1"/>